<dbReference type="InterPro" id="IPR002645">
    <property type="entry name" value="STAS_dom"/>
</dbReference>
<proteinExistence type="predicted"/>
<dbReference type="EMBL" id="ASTJ01000040">
    <property type="protein sequence ID" value="EPC00487.1"/>
    <property type="molecule type" value="Genomic_DNA"/>
</dbReference>
<dbReference type="InterPro" id="IPR036513">
    <property type="entry name" value="STAS_dom_sf"/>
</dbReference>
<reference evidence="2 3" key="1">
    <citation type="journal article" date="2013" name="Genome Announc.">
        <title>Draft genome sequence of the moderately halophilic gammaproteobacterium Halomonas anticariensis FP35.</title>
        <authorList>
            <person name="Tahrioui A."/>
            <person name="Quesada E."/>
            <person name="Llamas I."/>
        </authorList>
    </citation>
    <scope>NUCLEOTIDE SEQUENCE [LARGE SCALE GENOMIC DNA]</scope>
    <source>
        <strain evidence="3">DSM 16096 / CECT 5854 / LMG 22089 / FP35</strain>
    </source>
</reference>
<dbReference type="InterPro" id="IPR058548">
    <property type="entry name" value="MlaB-like_STAS"/>
</dbReference>
<dbReference type="PROSITE" id="PS50801">
    <property type="entry name" value="STAS"/>
    <property type="match status" value="1"/>
</dbReference>
<dbReference type="Gene3D" id="3.30.750.24">
    <property type="entry name" value="STAS domain"/>
    <property type="match status" value="1"/>
</dbReference>
<dbReference type="STRING" id="1121939.L861_05980"/>
<gene>
    <name evidence="2" type="ORF">L861_05980</name>
</gene>
<accession>S2KE78</accession>
<dbReference type="Pfam" id="PF13466">
    <property type="entry name" value="STAS_2"/>
    <property type="match status" value="1"/>
</dbReference>
<comment type="caution">
    <text evidence="2">The sequence shown here is derived from an EMBL/GenBank/DDBJ whole genome shotgun (WGS) entry which is preliminary data.</text>
</comment>
<sequence>MGDTRETEVRLEGTLGLRDVEAVRERLEAALKSETSVVVDVKKLVDVDISVLQLLLSARVSAMHRGIELRFVTSHGDVLHEAMDRAGIFGVSR</sequence>
<evidence type="ECO:0000313" key="2">
    <source>
        <dbReference type="EMBL" id="EPC00487.1"/>
    </source>
</evidence>
<dbReference type="PATRIC" id="fig|1121939.11.peg.3964"/>
<dbReference type="Proteomes" id="UP000014463">
    <property type="component" value="Unassembled WGS sequence"/>
</dbReference>
<feature type="domain" description="STAS" evidence="1">
    <location>
        <begin position="9"/>
        <end position="93"/>
    </location>
</feature>
<dbReference type="SUPFAM" id="SSF52091">
    <property type="entry name" value="SpoIIaa-like"/>
    <property type="match status" value="1"/>
</dbReference>
<evidence type="ECO:0000259" key="1">
    <source>
        <dbReference type="PROSITE" id="PS50801"/>
    </source>
</evidence>
<name>S2KE78_LITA3</name>
<protein>
    <recommendedName>
        <fullName evidence="1">STAS domain-containing protein</fullName>
    </recommendedName>
</protein>
<organism evidence="2 3">
    <name type="scientific">Litchfieldella anticariensis (strain DSM 16096 / CECT 5854 / CIP 108499 / LMG 22089 / FP35)</name>
    <name type="common">Halomonas anticariensis</name>
    <dbReference type="NCBI Taxonomy" id="1121939"/>
    <lineage>
        <taxon>Bacteria</taxon>
        <taxon>Pseudomonadati</taxon>
        <taxon>Pseudomonadota</taxon>
        <taxon>Gammaproteobacteria</taxon>
        <taxon>Oceanospirillales</taxon>
        <taxon>Halomonadaceae</taxon>
        <taxon>Litchfieldella</taxon>
    </lineage>
</organism>
<evidence type="ECO:0000313" key="3">
    <source>
        <dbReference type="Proteomes" id="UP000014463"/>
    </source>
</evidence>
<keyword evidence="3" id="KW-1185">Reference proteome</keyword>
<dbReference type="RefSeq" id="WP_016418474.1">
    <property type="nucleotide sequence ID" value="NZ_AUAB01000039.1"/>
</dbReference>
<dbReference type="AlphaFoldDB" id="S2KE78"/>